<dbReference type="Pfam" id="PF08443">
    <property type="entry name" value="RimK"/>
    <property type="match status" value="1"/>
</dbReference>
<evidence type="ECO:0000313" key="4">
    <source>
        <dbReference type="Proteomes" id="UP001596071"/>
    </source>
</evidence>
<evidence type="ECO:0000256" key="1">
    <source>
        <dbReference type="PROSITE-ProRule" id="PRU00409"/>
    </source>
</evidence>
<keyword evidence="3" id="KW-0436">Ligase</keyword>
<dbReference type="Gene3D" id="3.30.1490.20">
    <property type="entry name" value="ATP-grasp fold, A domain"/>
    <property type="match status" value="1"/>
</dbReference>
<dbReference type="InterPro" id="IPR013815">
    <property type="entry name" value="ATP_grasp_subdomain_1"/>
</dbReference>
<dbReference type="GO" id="GO:0016874">
    <property type="term" value="F:ligase activity"/>
    <property type="evidence" value="ECO:0007669"/>
    <property type="project" value="UniProtKB-KW"/>
</dbReference>
<protein>
    <submittedName>
        <fullName evidence="3">RimK family alpha-L-glutamate ligase</fullName>
    </submittedName>
</protein>
<dbReference type="PANTHER" id="PTHR21621">
    <property type="entry name" value="RIBOSOMAL PROTEIN S6 MODIFICATION PROTEIN"/>
    <property type="match status" value="1"/>
</dbReference>
<evidence type="ECO:0000313" key="3">
    <source>
        <dbReference type="EMBL" id="MFC5603943.1"/>
    </source>
</evidence>
<comment type="caution">
    <text evidence="3">The sequence shown here is derived from an EMBL/GenBank/DDBJ whole genome shotgun (WGS) entry which is preliminary data.</text>
</comment>
<proteinExistence type="predicted"/>
<dbReference type="Proteomes" id="UP001596071">
    <property type="component" value="Unassembled WGS sequence"/>
</dbReference>
<dbReference type="InterPro" id="IPR013651">
    <property type="entry name" value="ATP-grasp_RimK-type"/>
</dbReference>
<dbReference type="PROSITE" id="PS50975">
    <property type="entry name" value="ATP_GRASP"/>
    <property type="match status" value="1"/>
</dbReference>
<sequence length="265" mass="29930">MKGHVYYSSAEAERNRGFIDDLMNHASRMDIALTLLVDEKKPDVDTDFILFRDRNPLLSAKWESVGFRVINRSEVNRIANDKLKTFELASLLGVSAVPTQKAENVSDLPSFPVVLKTVDGHGGNEVFLCHATEEAEGFFADFEGRRTIVQPFIESDATDVRVFMLGEEVLGAVKRIGDDSFKSNFTLGGKVERYTLSSWQEKEVRKLARALKSDYIGIDFLLLPDGGWMLNEIEDPVGARSLYQTHNFSVAEKVMQYLKRKLEDL</sequence>
<dbReference type="SUPFAM" id="SSF56059">
    <property type="entry name" value="Glutathione synthetase ATP-binding domain-like"/>
    <property type="match status" value="1"/>
</dbReference>
<dbReference type="PANTHER" id="PTHR21621:SF0">
    <property type="entry name" value="BETA-CITRYLGLUTAMATE SYNTHASE B-RELATED"/>
    <property type="match status" value="1"/>
</dbReference>
<organism evidence="3 4">
    <name type="scientific">Sporosarcina koreensis</name>
    <dbReference type="NCBI Taxonomy" id="334735"/>
    <lineage>
        <taxon>Bacteria</taxon>
        <taxon>Bacillati</taxon>
        <taxon>Bacillota</taxon>
        <taxon>Bacilli</taxon>
        <taxon>Bacillales</taxon>
        <taxon>Caryophanaceae</taxon>
        <taxon>Sporosarcina</taxon>
    </lineage>
</organism>
<keyword evidence="1" id="KW-0067">ATP-binding</keyword>
<dbReference type="Gene3D" id="3.30.470.20">
    <property type="entry name" value="ATP-grasp fold, B domain"/>
    <property type="match status" value="1"/>
</dbReference>
<keyword evidence="1" id="KW-0547">Nucleotide-binding</keyword>
<evidence type="ECO:0000259" key="2">
    <source>
        <dbReference type="PROSITE" id="PS50975"/>
    </source>
</evidence>
<accession>A0ABW0TZW0</accession>
<keyword evidence="4" id="KW-1185">Reference proteome</keyword>
<feature type="domain" description="ATP-grasp" evidence="2">
    <location>
        <begin position="86"/>
        <end position="259"/>
    </location>
</feature>
<name>A0ABW0TZW0_9BACL</name>
<dbReference type="EMBL" id="JBHSNP010000026">
    <property type="protein sequence ID" value="MFC5603943.1"/>
    <property type="molecule type" value="Genomic_DNA"/>
</dbReference>
<dbReference type="RefSeq" id="WP_381445185.1">
    <property type="nucleotide sequence ID" value="NZ_JBHSNP010000026.1"/>
</dbReference>
<dbReference type="InterPro" id="IPR011761">
    <property type="entry name" value="ATP-grasp"/>
</dbReference>
<reference evidence="4" key="1">
    <citation type="journal article" date="2019" name="Int. J. Syst. Evol. Microbiol.">
        <title>The Global Catalogue of Microorganisms (GCM) 10K type strain sequencing project: providing services to taxonomists for standard genome sequencing and annotation.</title>
        <authorList>
            <consortium name="The Broad Institute Genomics Platform"/>
            <consortium name="The Broad Institute Genome Sequencing Center for Infectious Disease"/>
            <person name="Wu L."/>
            <person name="Ma J."/>
        </authorList>
    </citation>
    <scope>NUCLEOTIDE SEQUENCE [LARGE SCALE GENOMIC DNA]</scope>
    <source>
        <strain evidence="4">KACC 11299</strain>
    </source>
</reference>
<gene>
    <name evidence="3" type="ORF">ACFPTP_12005</name>
</gene>